<keyword evidence="2" id="KW-0645">Protease</keyword>
<evidence type="ECO:0000256" key="2">
    <source>
        <dbReference type="ARBA" id="ARBA00022670"/>
    </source>
</evidence>
<evidence type="ECO:0000313" key="6">
    <source>
        <dbReference type="Proteomes" id="UP000660024"/>
    </source>
</evidence>
<keyword evidence="4" id="KW-0720">Serine protease</keyword>
<evidence type="ECO:0000256" key="3">
    <source>
        <dbReference type="ARBA" id="ARBA00022801"/>
    </source>
</evidence>
<dbReference type="InterPro" id="IPR029062">
    <property type="entry name" value="Class_I_gatase-like"/>
</dbReference>
<evidence type="ECO:0000256" key="4">
    <source>
        <dbReference type="ARBA" id="ARBA00022825"/>
    </source>
</evidence>
<dbReference type="PANTHER" id="PTHR36175:SF1">
    <property type="entry name" value="CYANOPHYCINASE"/>
    <property type="match status" value="1"/>
</dbReference>
<evidence type="ECO:0000256" key="1">
    <source>
        <dbReference type="ARBA" id="ARBA00006534"/>
    </source>
</evidence>
<dbReference type="SUPFAM" id="SSF52317">
    <property type="entry name" value="Class I glutamine amidotransferase-like"/>
    <property type="match status" value="1"/>
</dbReference>
<comment type="similarity">
    <text evidence="1">Belongs to the peptidase S51 family.</text>
</comment>
<dbReference type="InterPro" id="IPR005320">
    <property type="entry name" value="Peptidase_S51"/>
</dbReference>
<sequence>MKKSMFFLMMMGLLLKAETQSQIYPKGNLFLLGGDLNGNLAEKLVEVSQLGLRDHIVVLPTLSQQPDSVLESIKNQFYKVCANKVIQLQFDEVNIHNLTMLDQLGTAKIILVLNGENKSFMDLVAKTPIYDAIKRAYKNGSTISGGKSLCKYMISEKQQRVDSLTNDKVRALYADNIVFYGGFGLTDSIIVTTNFVNDSKYNQLLSAVYEKPNFDGIGIDDGTALFIHQNMARVYGDGQVIKIANPLGLDVNQKGLIKFQNIDFSVYTDGDSFRLR</sequence>
<gene>
    <name evidence="5" type="ORF">I5M32_14525</name>
</gene>
<protein>
    <submittedName>
        <fullName evidence="5">Type 1 glutamine amidotransferase-like domain-containing protein</fullName>
    </submittedName>
</protein>
<accession>A0ABS1BMR1</accession>
<dbReference type="PANTHER" id="PTHR36175">
    <property type="entry name" value="CYANOPHYCINASE"/>
    <property type="match status" value="1"/>
</dbReference>
<comment type="caution">
    <text evidence="5">The sequence shown here is derived from an EMBL/GenBank/DDBJ whole genome shotgun (WGS) entry which is preliminary data.</text>
</comment>
<evidence type="ECO:0000313" key="5">
    <source>
        <dbReference type="EMBL" id="MBK0384180.1"/>
    </source>
</evidence>
<dbReference type="EMBL" id="JAEHFY010000024">
    <property type="protein sequence ID" value="MBK0384180.1"/>
    <property type="molecule type" value="Genomic_DNA"/>
</dbReference>
<dbReference type="Pfam" id="PF03575">
    <property type="entry name" value="Peptidase_S51"/>
    <property type="match status" value="1"/>
</dbReference>
<dbReference type="Gene3D" id="3.40.50.880">
    <property type="match status" value="1"/>
</dbReference>
<proteinExistence type="inferred from homology"/>
<dbReference type="Proteomes" id="UP000660024">
    <property type="component" value="Unassembled WGS sequence"/>
</dbReference>
<keyword evidence="6" id="KW-1185">Reference proteome</keyword>
<dbReference type="RefSeq" id="WP_200587649.1">
    <property type="nucleotide sequence ID" value="NZ_JAEHFY010000024.1"/>
</dbReference>
<keyword evidence="3" id="KW-0378">Hydrolase</keyword>
<reference evidence="5 6" key="1">
    <citation type="submission" date="2020-12" db="EMBL/GenBank/DDBJ databases">
        <title>Bacterial novel species Pedobacter sp. SD-b isolated from soil.</title>
        <authorList>
            <person name="Jung H.-Y."/>
        </authorList>
    </citation>
    <scope>NUCLEOTIDE SEQUENCE [LARGE SCALE GENOMIC DNA]</scope>
    <source>
        <strain evidence="5 6">SD-b</strain>
    </source>
</reference>
<organism evidence="5 6">
    <name type="scientific">Pedobacter segetis</name>
    <dbReference type="NCBI Taxonomy" id="2793069"/>
    <lineage>
        <taxon>Bacteria</taxon>
        <taxon>Pseudomonadati</taxon>
        <taxon>Bacteroidota</taxon>
        <taxon>Sphingobacteriia</taxon>
        <taxon>Sphingobacteriales</taxon>
        <taxon>Sphingobacteriaceae</taxon>
        <taxon>Pedobacter</taxon>
    </lineage>
</organism>
<name>A0ABS1BMR1_9SPHI</name>